<proteinExistence type="predicted"/>
<dbReference type="PANTHER" id="PTHR30136:SF39">
    <property type="entry name" value="TRANSCRIPTIONAL REGULATORY PROTEIN"/>
    <property type="match status" value="1"/>
</dbReference>
<dbReference type="InterPro" id="IPR005471">
    <property type="entry name" value="Tscrpt_reg_IclR_N"/>
</dbReference>
<dbReference type="SMART" id="SM00346">
    <property type="entry name" value="HTH_ICLR"/>
    <property type="match status" value="1"/>
</dbReference>
<sequence>MRRIAAVSMTPFEPIAATPDESAAVSPVERACWILKAVAGLEETRLTDIARHCGLHKTTALRLIGILEKEGLLHRDPDTRQYALGPEVARLGMAARERVDWRGVVRPALMRLSSRWGDTSIFSVLSNVELVCVDLQTGAYPIQANYQQVGSRRSLGAGSSGIAVLSALPEAARRTAFQRITAHLQQFPGITPDLLDERIAFARANGYSTLLNVVVPEMGGIAVVVRDADGWPVGALSMPSLASRINAREREMAASLKQEAAEIERSIAPLAIRAR</sequence>
<reference evidence="7" key="1">
    <citation type="submission" date="2017-05" db="EMBL/GenBank/DDBJ databases">
        <title>Complete and WGS of Bordetella genogroups.</title>
        <authorList>
            <person name="Spilker T."/>
            <person name="Lipuma J."/>
        </authorList>
    </citation>
    <scope>NUCLEOTIDE SEQUENCE [LARGE SCALE GENOMIC DNA]</scope>
    <source>
        <strain evidence="7">AU16122</strain>
    </source>
</reference>
<dbReference type="Gene3D" id="3.30.450.40">
    <property type="match status" value="1"/>
</dbReference>
<dbReference type="Gene3D" id="1.10.10.10">
    <property type="entry name" value="Winged helix-like DNA-binding domain superfamily/Winged helix DNA-binding domain"/>
    <property type="match status" value="1"/>
</dbReference>
<dbReference type="PROSITE" id="PS51077">
    <property type="entry name" value="HTH_ICLR"/>
    <property type="match status" value="1"/>
</dbReference>
<feature type="domain" description="IclR-ED" evidence="5">
    <location>
        <begin position="87"/>
        <end position="269"/>
    </location>
</feature>
<evidence type="ECO:0000313" key="7">
    <source>
        <dbReference type="Proteomes" id="UP000216020"/>
    </source>
</evidence>
<dbReference type="InterPro" id="IPR029016">
    <property type="entry name" value="GAF-like_dom_sf"/>
</dbReference>
<organism evidence="6 7">
    <name type="scientific">Bordetella genomosp. 10</name>
    <dbReference type="NCBI Taxonomy" id="1416804"/>
    <lineage>
        <taxon>Bacteria</taxon>
        <taxon>Pseudomonadati</taxon>
        <taxon>Pseudomonadota</taxon>
        <taxon>Betaproteobacteria</taxon>
        <taxon>Burkholderiales</taxon>
        <taxon>Alcaligenaceae</taxon>
        <taxon>Bordetella</taxon>
    </lineage>
</organism>
<evidence type="ECO:0000256" key="2">
    <source>
        <dbReference type="ARBA" id="ARBA00023125"/>
    </source>
</evidence>
<evidence type="ECO:0000313" key="6">
    <source>
        <dbReference type="EMBL" id="OZI30700.1"/>
    </source>
</evidence>
<comment type="caution">
    <text evidence="6">The sequence shown here is derived from an EMBL/GenBank/DDBJ whole genome shotgun (WGS) entry which is preliminary data.</text>
</comment>
<keyword evidence="3" id="KW-0804">Transcription</keyword>
<protein>
    <recommendedName>
        <fullName evidence="8">IclR family transcriptional regulator</fullName>
    </recommendedName>
</protein>
<dbReference type="SUPFAM" id="SSF55781">
    <property type="entry name" value="GAF domain-like"/>
    <property type="match status" value="1"/>
</dbReference>
<dbReference type="Proteomes" id="UP000216020">
    <property type="component" value="Unassembled WGS sequence"/>
</dbReference>
<dbReference type="Pfam" id="PF09339">
    <property type="entry name" value="HTH_IclR"/>
    <property type="match status" value="1"/>
</dbReference>
<dbReference type="GO" id="GO:0003700">
    <property type="term" value="F:DNA-binding transcription factor activity"/>
    <property type="evidence" value="ECO:0007669"/>
    <property type="project" value="TreeGrafter"/>
</dbReference>
<dbReference type="SUPFAM" id="SSF46785">
    <property type="entry name" value="Winged helix' DNA-binding domain"/>
    <property type="match status" value="1"/>
</dbReference>
<dbReference type="OrthoDB" id="9807558at2"/>
<evidence type="ECO:0000259" key="4">
    <source>
        <dbReference type="PROSITE" id="PS51077"/>
    </source>
</evidence>
<evidence type="ECO:0000256" key="1">
    <source>
        <dbReference type="ARBA" id="ARBA00023015"/>
    </source>
</evidence>
<dbReference type="PROSITE" id="PS51078">
    <property type="entry name" value="ICLR_ED"/>
    <property type="match status" value="1"/>
</dbReference>
<name>A0A261S1L2_9BORD</name>
<keyword evidence="7" id="KW-1185">Reference proteome</keyword>
<evidence type="ECO:0008006" key="8">
    <source>
        <dbReference type="Google" id="ProtNLM"/>
    </source>
</evidence>
<dbReference type="PANTHER" id="PTHR30136">
    <property type="entry name" value="HELIX-TURN-HELIX TRANSCRIPTIONAL REGULATOR, ICLR FAMILY"/>
    <property type="match status" value="1"/>
</dbReference>
<dbReference type="AlphaFoldDB" id="A0A261S1L2"/>
<feature type="domain" description="HTH iclR-type" evidence="4">
    <location>
        <begin position="25"/>
        <end position="86"/>
    </location>
</feature>
<dbReference type="GO" id="GO:0003677">
    <property type="term" value="F:DNA binding"/>
    <property type="evidence" value="ECO:0007669"/>
    <property type="project" value="UniProtKB-KW"/>
</dbReference>
<dbReference type="GO" id="GO:0045892">
    <property type="term" value="P:negative regulation of DNA-templated transcription"/>
    <property type="evidence" value="ECO:0007669"/>
    <property type="project" value="TreeGrafter"/>
</dbReference>
<dbReference type="Pfam" id="PF01614">
    <property type="entry name" value="IclR_C"/>
    <property type="match status" value="1"/>
</dbReference>
<keyword evidence="1" id="KW-0805">Transcription regulation</keyword>
<evidence type="ECO:0000259" key="5">
    <source>
        <dbReference type="PROSITE" id="PS51078"/>
    </source>
</evidence>
<dbReference type="EMBL" id="NEVM01000005">
    <property type="protein sequence ID" value="OZI30700.1"/>
    <property type="molecule type" value="Genomic_DNA"/>
</dbReference>
<evidence type="ECO:0000256" key="3">
    <source>
        <dbReference type="ARBA" id="ARBA00023163"/>
    </source>
</evidence>
<dbReference type="InterPro" id="IPR036388">
    <property type="entry name" value="WH-like_DNA-bd_sf"/>
</dbReference>
<keyword evidence="2" id="KW-0238">DNA-binding</keyword>
<dbReference type="InterPro" id="IPR050707">
    <property type="entry name" value="HTH_MetabolicPath_Reg"/>
</dbReference>
<gene>
    <name evidence="6" type="ORF">CAL29_22155</name>
</gene>
<accession>A0A261S1L2</accession>
<dbReference type="InterPro" id="IPR036390">
    <property type="entry name" value="WH_DNA-bd_sf"/>
</dbReference>
<dbReference type="InterPro" id="IPR014757">
    <property type="entry name" value="Tscrpt_reg_IclR_C"/>
</dbReference>